<dbReference type="Gene3D" id="3.30.1330.120">
    <property type="entry name" value="2-methylcitrate dehydratase PrpD"/>
    <property type="match status" value="1"/>
</dbReference>
<gene>
    <name evidence="4" type="ORF">SBA_ch1_19910</name>
</gene>
<name>A0ABM7FXD2_9SPHN</name>
<accession>A0ABM7FXD2</accession>
<organism evidence="4 5">
    <name type="scientific">Sphingomonas bisphenolicum</name>
    <dbReference type="NCBI Taxonomy" id="296544"/>
    <lineage>
        <taxon>Bacteria</taxon>
        <taxon>Pseudomonadati</taxon>
        <taxon>Pseudomonadota</taxon>
        <taxon>Alphaproteobacteria</taxon>
        <taxon>Sphingomonadales</taxon>
        <taxon>Sphingomonadaceae</taxon>
        <taxon>Sphingomonas</taxon>
    </lineage>
</organism>
<sequence>MDLVMDRLRSAATVAFAANDREIAARAIADTLAVAAAGYCMPSVRRVSEHHAVLASPLAVSWDGIGRRSVDDAVFVNSMAAHALDFDDVDIYSSAHLSCIVVPVLLAENMPQDEEALLDAILTATVAAGMLADWLGPDHYRRGWHATSTIGTIAATVSLARYRRLSPRHLTNAVAIAASQMSGLQGNFGSDAKAMHAGFAALAARRAVDMAALGLTGNPEILTSESFCNNYGPTEEGLAAIAPPSLADRQLTKFYPCCFAIHRGIAAVLEARRIMGDAIVNDDVRFILTFPAASHVVLLSDMPVNGTQAAFSAPYCCAAALRDGTLDIGHLTKGFGEPRLFDLARRFNVSANETSSGTRLHDGYVTLDVTSAGGKSLSIVQDIMPGSAADPTFNTAFRAKTTNCLLRYAETFDRDFPALAQADLHPRIRAYLL</sequence>
<dbReference type="InterPro" id="IPR005656">
    <property type="entry name" value="MmgE_PrpD"/>
</dbReference>
<feature type="domain" description="MmgE/PrpD N-terminal" evidence="2">
    <location>
        <begin position="21"/>
        <end position="225"/>
    </location>
</feature>
<keyword evidence="5" id="KW-1185">Reference proteome</keyword>
<evidence type="ECO:0000259" key="3">
    <source>
        <dbReference type="Pfam" id="PF19305"/>
    </source>
</evidence>
<dbReference type="Gene3D" id="1.10.4100.10">
    <property type="entry name" value="2-methylcitrate dehydratase PrpD"/>
    <property type="match status" value="1"/>
</dbReference>
<evidence type="ECO:0000256" key="1">
    <source>
        <dbReference type="ARBA" id="ARBA00006174"/>
    </source>
</evidence>
<dbReference type="EMBL" id="AP018817">
    <property type="protein sequence ID" value="BBF69791.1"/>
    <property type="molecule type" value="Genomic_DNA"/>
</dbReference>
<comment type="similarity">
    <text evidence="1">Belongs to the PrpD family.</text>
</comment>
<dbReference type="InterPro" id="IPR042183">
    <property type="entry name" value="MmgE/PrpD_sf_1"/>
</dbReference>
<reference evidence="4" key="1">
    <citation type="submission" date="2018-07" db="EMBL/GenBank/DDBJ databases">
        <title>Complete genome sequence of Sphingomonas bisphenolicum strain AO1, a bisphenol A degradative bacterium isolated from Japanese farm field.</title>
        <authorList>
            <person name="Murakami M."/>
            <person name="Koh M."/>
            <person name="Koba S."/>
            <person name="Matsumura Y."/>
        </authorList>
    </citation>
    <scope>NUCLEOTIDE SEQUENCE</scope>
    <source>
        <strain evidence="4">AO1</strain>
    </source>
</reference>
<dbReference type="Proteomes" id="UP001059971">
    <property type="component" value="Chromosome 1"/>
</dbReference>
<dbReference type="InterPro" id="IPR045336">
    <property type="entry name" value="MmgE_PrpD_N"/>
</dbReference>
<dbReference type="PANTHER" id="PTHR16943:SF8">
    <property type="entry name" value="2-METHYLCITRATE DEHYDRATASE"/>
    <property type="match status" value="1"/>
</dbReference>
<dbReference type="Pfam" id="PF19305">
    <property type="entry name" value="MmgE_PrpD_C"/>
    <property type="match status" value="1"/>
</dbReference>
<proteinExistence type="inferred from homology"/>
<dbReference type="Pfam" id="PF03972">
    <property type="entry name" value="MmgE_PrpD_N"/>
    <property type="match status" value="1"/>
</dbReference>
<evidence type="ECO:0000313" key="5">
    <source>
        <dbReference type="Proteomes" id="UP001059971"/>
    </source>
</evidence>
<feature type="domain" description="MmgE/PrpD C-terminal" evidence="3">
    <location>
        <begin position="255"/>
        <end position="409"/>
    </location>
</feature>
<dbReference type="SUPFAM" id="SSF103378">
    <property type="entry name" value="2-methylcitrate dehydratase PrpD"/>
    <property type="match status" value="1"/>
</dbReference>
<evidence type="ECO:0000313" key="4">
    <source>
        <dbReference type="EMBL" id="BBF69791.1"/>
    </source>
</evidence>
<protein>
    <submittedName>
        <fullName evidence="4">2-methylcitrate dehydratase</fullName>
    </submittedName>
</protein>
<dbReference type="PANTHER" id="PTHR16943">
    <property type="entry name" value="2-METHYLCITRATE DEHYDRATASE-RELATED"/>
    <property type="match status" value="1"/>
</dbReference>
<dbReference type="InterPro" id="IPR042188">
    <property type="entry name" value="MmgE/PrpD_sf_2"/>
</dbReference>
<evidence type="ECO:0000259" key="2">
    <source>
        <dbReference type="Pfam" id="PF03972"/>
    </source>
</evidence>
<dbReference type="InterPro" id="IPR045337">
    <property type="entry name" value="MmgE_PrpD_C"/>
</dbReference>
<dbReference type="InterPro" id="IPR036148">
    <property type="entry name" value="MmgE/PrpD_sf"/>
</dbReference>